<dbReference type="CDD" id="cd05400">
    <property type="entry name" value="NT_2-5OAS_ClassI-CCAase"/>
    <property type="match status" value="1"/>
</dbReference>
<dbReference type="EMBL" id="FQWS01000002">
    <property type="protein sequence ID" value="SHH59898.1"/>
    <property type="molecule type" value="Genomic_DNA"/>
</dbReference>
<accession>A0A1M5UAG5</accession>
<keyword evidence="1" id="KW-0051">Antiviral defense</keyword>
<protein>
    <recommendedName>
        <fullName evidence="4">Nucleotidyltransferase</fullName>
    </recommendedName>
</protein>
<reference evidence="3" key="1">
    <citation type="submission" date="2016-11" db="EMBL/GenBank/DDBJ databases">
        <authorList>
            <person name="Varghese N."/>
            <person name="Submissions S."/>
        </authorList>
    </citation>
    <scope>NUCLEOTIDE SEQUENCE [LARGE SCALE GENOMIC DNA]</scope>
    <source>
        <strain evidence="3">DSM 25330</strain>
    </source>
</reference>
<dbReference type="Proteomes" id="UP000184522">
    <property type="component" value="Unassembled WGS sequence"/>
</dbReference>
<dbReference type="STRING" id="1089305.SAMN05444148_2416"/>
<evidence type="ECO:0000313" key="2">
    <source>
        <dbReference type="EMBL" id="SHH59898.1"/>
    </source>
</evidence>
<name>A0A1M5UAG5_9FLAO</name>
<dbReference type="InterPro" id="IPR006116">
    <property type="entry name" value="NT_2-5OAS_ClassI-CCAase"/>
</dbReference>
<dbReference type="RefSeq" id="WP_073086769.1">
    <property type="nucleotide sequence ID" value="NZ_FQWS01000002.1"/>
</dbReference>
<sequence>MSNQILLQVAQYLDISPTDFKIAQERFNAVKNWLNEGTYRSGYLPDVYLQGSFRLGTVVRPYRKDKDGNFDIDQVCELTKYNESKSSEILKNDIGDRLKENSDYERMMDEEGKRCWTIEYATENNRPGFHIDILPALKSDEGTLHNIDITHKENNVYTWSTSNPKGYYLWFKSKNTYSTSFIESQRNAIFNANRELYERKEEVPKQLFRTSLQRAIQIMKRHRDVHFVNKDFKPISIIITTITTQVYNAESNIVEIIDQFVNYALSRNEFLIKNGYLNKDNILDYSNGKWLIPNPVDYARPESERENFADKWNIESKLANAFFEWCQQLKRDINSFKKSGLSDSLDLKTKSFGTGEKVDKVLIKETDKILENGIGISSSNNRELLELIHLGIEGKTEWEPVKELAERYYHKADEGESKDVAKVNYYQIARHRGKSFSEEARADIMDVLSRNNNSASFVLCCNLLLGSATQQMIRACMKEFNYENILEWPILRLYNRPFVLENTVEV</sequence>
<gene>
    <name evidence="2" type="ORF">SAMN05444148_2416</name>
</gene>
<dbReference type="AlphaFoldDB" id="A0A1M5UAG5"/>
<evidence type="ECO:0000313" key="3">
    <source>
        <dbReference type="Proteomes" id="UP000184522"/>
    </source>
</evidence>
<organism evidence="2 3">
    <name type="scientific">Winogradskyella jejuensis</name>
    <dbReference type="NCBI Taxonomy" id="1089305"/>
    <lineage>
        <taxon>Bacteria</taxon>
        <taxon>Pseudomonadati</taxon>
        <taxon>Bacteroidota</taxon>
        <taxon>Flavobacteriia</taxon>
        <taxon>Flavobacteriales</taxon>
        <taxon>Flavobacteriaceae</taxon>
        <taxon>Winogradskyella</taxon>
    </lineage>
</organism>
<evidence type="ECO:0008006" key="4">
    <source>
        <dbReference type="Google" id="ProtNLM"/>
    </source>
</evidence>
<dbReference type="OrthoDB" id="1118920at2"/>
<proteinExistence type="predicted"/>
<dbReference type="GO" id="GO:0016779">
    <property type="term" value="F:nucleotidyltransferase activity"/>
    <property type="evidence" value="ECO:0007669"/>
    <property type="project" value="InterPro"/>
</dbReference>
<dbReference type="GO" id="GO:0051607">
    <property type="term" value="P:defense response to virus"/>
    <property type="evidence" value="ECO:0007669"/>
    <property type="project" value="UniProtKB-KW"/>
</dbReference>
<keyword evidence="3" id="KW-1185">Reference proteome</keyword>
<evidence type="ECO:0000256" key="1">
    <source>
        <dbReference type="ARBA" id="ARBA00023118"/>
    </source>
</evidence>
<dbReference type="Pfam" id="PF18144">
    <property type="entry name" value="SMODS"/>
    <property type="match status" value="1"/>
</dbReference>